<dbReference type="AlphaFoldDB" id="A0AAW0FG76"/>
<dbReference type="EMBL" id="JASBNA010000053">
    <property type="protein sequence ID" value="KAK7680008.1"/>
    <property type="molecule type" value="Genomic_DNA"/>
</dbReference>
<evidence type="ECO:0000313" key="3">
    <source>
        <dbReference type="Proteomes" id="UP001385951"/>
    </source>
</evidence>
<reference evidence="2 3" key="1">
    <citation type="submission" date="2022-09" db="EMBL/GenBank/DDBJ databases">
        <authorList>
            <person name="Palmer J.M."/>
        </authorList>
    </citation>
    <scope>NUCLEOTIDE SEQUENCE [LARGE SCALE GENOMIC DNA]</scope>
    <source>
        <strain evidence="2 3">DSM 7382</strain>
    </source>
</reference>
<dbReference type="Proteomes" id="UP001385951">
    <property type="component" value="Unassembled WGS sequence"/>
</dbReference>
<proteinExistence type="predicted"/>
<keyword evidence="3" id="KW-1185">Reference proteome</keyword>
<evidence type="ECO:0000256" key="1">
    <source>
        <dbReference type="SAM" id="MobiDB-lite"/>
    </source>
</evidence>
<organism evidence="2 3">
    <name type="scientific">Cerrena zonata</name>
    <dbReference type="NCBI Taxonomy" id="2478898"/>
    <lineage>
        <taxon>Eukaryota</taxon>
        <taxon>Fungi</taxon>
        <taxon>Dikarya</taxon>
        <taxon>Basidiomycota</taxon>
        <taxon>Agaricomycotina</taxon>
        <taxon>Agaricomycetes</taxon>
        <taxon>Polyporales</taxon>
        <taxon>Cerrenaceae</taxon>
        <taxon>Cerrena</taxon>
    </lineage>
</organism>
<name>A0AAW0FG76_9APHY</name>
<protein>
    <submittedName>
        <fullName evidence="2">Uncharacterized protein</fullName>
    </submittedName>
</protein>
<comment type="caution">
    <text evidence="2">The sequence shown here is derived from an EMBL/GenBank/DDBJ whole genome shotgun (WGS) entry which is preliminary data.</text>
</comment>
<sequence>MQSATSKKPTAPTSPTSQPPIHLIADVTQYSINSVTKPHRIRLVNLIVSDYTPPIPITLGSKIYLKIIEDRVSPTDNAFPRDYYAFDGWVLGTARAGKSDCDFIVVGKWRGAIEIAILTAQTSFITPSDLPSLQRVGSPQSKWVSEECQRTFLEHLSSDNTRLRNIETAIRGHRSRACMYGPDWSNLFGFP</sequence>
<evidence type="ECO:0000313" key="2">
    <source>
        <dbReference type="EMBL" id="KAK7680008.1"/>
    </source>
</evidence>
<gene>
    <name evidence="2" type="ORF">QCA50_016954</name>
</gene>
<accession>A0AAW0FG76</accession>
<feature type="region of interest" description="Disordered" evidence="1">
    <location>
        <begin position="1"/>
        <end position="20"/>
    </location>
</feature>